<dbReference type="AlphaFoldDB" id="A0A4Y2FHL9"/>
<comment type="caution">
    <text evidence="1">The sequence shown here is derived from an EMBL/GenBank/DDBJ whole genome shotgun (WGS) entry which is preliminary data.</text>
</comment>
<name>A0A4Y2FHL9_ARAVE</name>
<proteinExistence type="predicted"/>
<evidence type="ECO:0000313" key="2">
    <source>
        <dbReference type="Proteomes" id="UP000499080"/>
    </source>
</evidence>
<organism evidence="1 2">
    <name type="scientific">Araneus ventricosus</name>
    <name type="common">Orbweaver spider</name>
    <name type="synonym">Epeira ventricosa</name>
    <dbReference type="NCBI Taxonomy" id="182803"/>
    <lineage>
        <taxon>Eukaryota</taxon>
        <taxon>Metazoa</taxon>
        <taxon>Ecdysozoa</taxon>
        <taxon>Arthropoda</taxon>
        <taxon>Chelicerata</taxon>
        <taxon>Arachnida</taxon>
        <taxon>Araneae</taxon>
        <taxon>Araneomorphae</taxon>
        <taxon>Entelegynae</taxon>
        <taxon>Araneoidea</taxon>
        <taxon>Araneidae</taxon>
        <taxon>Araneus</taxon>
    </lineage>
</organism>
<dbReference type="Proteomes" id="UP000499080">
    <property type="component" value="Unassembled WGS sequence"/>
</dbReference>
<reference evidence="1 2" key="1">
    <citation type="journal article" date="2019" name="Sci. Rep.">
        <title>Orb-weaving spider Araneus ventricosus genome elucidates the spidroin gene catalogue.</title>
        <authorList>
            <person name="Kono N."/>
            <person name="Nakamura H."/>
            <person name="Ohtoshi R."/>
            <person name="Moran D.A.P."/>
            <person name="Shinohara A."/>
            <person name="Yoshida Y."/>
            <person name="Fujiwara M."/>
            <person name="Mori M."/>
            <person name="Tomita M."/>
            <person name="Arakawa K."/>
        </authorList>
    </citation>
    <scope>NUCLEOTIDE SEQUENCE [LARGE SCALE GENOMIC DNA]</scope>
</reference>
<dbReference type="EMBL" id="BGPR01000934">
    <property type="protein sequence ID" value="GBM40573.1"/>
    <property type="molecule type" value="Genomic_DNA"/>
</dbReference>
<accession>A0A4Y2FHL9</accession>
<protein>
    <submittedName>
        <fullName evidence="1">Uncharacterized protein</fullName>
    </submittedName>
</protein>
<evidence type="ECO:0000313" key="1">
    <source>
        <dbReference type="EMBL" id="GBM40573.1"/>
    </source>
</evidence>
<keyword evidence="2" id="KW-1185">Reference proteome</keyword>
<gene>
    <name evidence="1" type="ORF">AVEN_240315_1</name>
</gene>
<sequence>MFAIEILALPGIKFLEGGGDFRIAVLKKKAGSGTILVFALGAILCRYATELAHSLISDKSLSGVLCAQALERLRYCKLRRSLKARVEDSGLWMP</sequence>